<dbReference type="AlphaFoldDB" id="A0A2H0YXX6"/>
<evidence type="ECO:0000313" key="2">
    <source>
        <dbReference type="EMBL" id="PIS43338.1"/>
    </source>
</evidence>
<dbReference type="EMBL" id="PEXT01000037">
    <property type="protein sequence ID" value="PIS43338.1"/>
    <property type="molecule type" value="Genomic_DNA"/>
</dbReference>
<dbReference type="Pfam" id="PF01471">
    <property type="entry name" value="PG_binding_1"/>
    <property type="match status" value="1"/>
</dbReference>
<dbReference type="InterPro" id="IPR036366">
    <property type="entry name" value="PGBDSf"/>
</dbReference>
<sequence length="90" mass="9852">TSFTRDLKLGMTGADVKALQQYLNTHGYILTSTGLGSPGHETTLFGSLTKSALIRFQKAHNITPSVGYFGVKTRGEVAVFRELKFDSDQK</sequence>
<dbReference type="InterPro" id="IPR002477">
    <property type="entry name" value="Peptidoglycan-bd-like"/>
</dbReference>
<organism evidence="2 3">
    <name type="scientific">Candidatus Kaiserbacteria bacterium CG08_land_8_20_14_0_20_50_21</name>
    <dbReference type="NCBI Taxonomy" id="1974604"/>
    <lineage>
        <taxon>Bacteria</taxon>
        <taxon>Candidatus Kaiseribacteriota</taxon>
    </lineage>
</organism>
<evidence type="ECO:0000313" key="3">
    <source>
        <dbReference type="Proteomes" id="UP000228687"/>
    </source>
</evidence>
<dbReference type="InterPro" id="IPR036365">
    <property type="entry name" value="PGBD-like_sf"/>
</dbReference>
<accession>A0A2H0YXX6</accession>
<feature type="non-terminal residue" evidence="2">
    <location>
        <position position="1"/>
    </location>
</feature>
<dbReference type="SUPFAM" id="SSF47090">
    <property type="entry name" value="PGBD-like"/>
    <property type="match status" value="1"/>
</dbReference>
<name>A0A2H0YXX6_9BACT</name>
<dbReference type="Gene3D" id="1.10.101.10">
    <property type="entry name" value="PGBD-like superfamily/PGBD"/>
    <property type="match status" value="1"/>
</dbReference>
<evidence type="ECO:0000259" key="1">
    <source>
        <dbReference type="Pfam" id="PF01471"/>
    </source>
</evidence>
<proteinExistence type="predicted"/>
<feature type="domain" description="Peptidoglycan binding-like" evidence="1">
    <location>
        <begin position="12"/>
        <end position="73"/>
    </location>
</feature>
<protein>
    <recommendedName>
        <fullName evidence="1">Peptidoglycan binding-like domain-containing protein</fullName>
    </recommendedName>
</protein>
<gene>
    <name evidence="2" type="ORF">COT23_01740</name>
</gene>
<dbReference type="Proteomes" id="UP000228687">
    <property type="component" value="Unassembled WGS sequence"/>
</dbReference>
<comment type="caution">
    <text evidence="2">The sequence shown here is derived from an EMBL/GenBank/DDBJ whole genome shotgun (WGS) entry which is preliminary data.</text>
</comment>
<reference evidence="3" key="1">
    <citation type="submission" date="2017-09" db="EMBL/GenBank/DDBJ databases">
        <title>Depth-based differentiation of microbial function through sediment-hosted aquifers and enrichment of novel symbionts in the deep terrestrial subsurface.</title>
        <authorList>
            <person name="Probst A.J."/>
            <person name="Ladd B."/>
            <person name="Jarett J.K."/>
            <person name="Geller-Mcgrath D.E."/>
            <person name="Sieber C.M.K."/>
            <person name="Emerson J.B."/>
            <person name="Anantharaman K."/>
            <person name="Thomas B.C."/>
            <person name="Malmstrom R."/>
            <person name="Stieglmeier M."/>
            <person name="Klingl A."/>
            <person name="Woyke T."/>
            <person name="Ryan C.M."/>
            <person name="Banfield J.F."/>
        </authorList>
    </citation>
    <scope>NUCLEOTIDE SEQUENCE [LARGE SCALE GENOMIC DNA]</scope>
</reference>